<evidence type="ECO:0000313" key="2">
    <source>
        <dbReference type="EMBL" id="NJP66129.1"/>
    </source>
</evidence>
<proteinExistence type="predicted"/>
<reference evidence="2 3" key="1">
    <citation type="submission" date="2020-03" db="EMBL/GenBank/DDBJ databases">
        <title>Draft genome of Streptomyces sp. ventii, isolated from the Axial Seamount in the Pacific Ocean, and resequencing of the two type strains Streptomyces lonarensis strain NCL 716 and Streptomyces bohaiensis strain 11A07.</title>
        <authorList>
            <person name="Loughran R.M."/>
            <person name="Pfannmuller K.M."/>
            <person name="Wasson B.J."/>
            <person name="Deadmond M.C."/>
            <person name="Paddock B.E."/>
            <person name="Koyack M.J."/>
            <person name="Gallegos D.A."/>
            <person name="Mitchell E.A."/>
            <person name="Ushijima B."/>
            <person name="Saw J.H."/>
            <person name="Mcphail K.L."/>
            <person name="Videau P."/>
        </authorList>
    </citation>
    <scope>NUCLEOTIDE SEQUENCE [LARGE SCALE GENOMIC DNA]</scope>
    <source>
        <strain evidence="3">5675061</strain>
    </source>
</reference>
<keyword evidence="1" id="KW-0732">Signal</keyword>
<organism evidence="2 3">
    <name type="scientific">Streptomyces spiramenti</name>
    <dbReference type="NCBI Taxonomy" id="2720606"/>
    <lineage>
        <taxon>Bacteria</taxon>
        <taxon>Bacillati</taxon>
        <taxon>Actinomycetota</taxon>
        <taxon>Actinomycetes</taxon>
        <taxon>Kitasatosporales</taxon>
        <taxon>Streptomycetaceae</taxon>
        <taxon>Streptomyces</taxon>
    </lineage>
</organism>
<feature type="signal peptide" evidence="1">
    <location>
        <begin position="1"/>
        <end position="27"/>
    </location>
</feature>
<keyword evidence="3" id="KW-1185">Reference proteome</keyword>
<dbReference type="RefSeq" id="WP_167932655.1">
    <property type="nucleotide sequence ID" value="NZ_JAAVJB010000037.1"/>
</dbReference>
<gene>
    <name evidence="2" type="ORF">HCJ92_07445</name>
</gene>
<protein>
    <recommendedName>
        <fullName evidence="4">ATP-binding protein</fullName>
    </recommendedName>
</protein>
<evidence type="ECO:0000313" key="3">
    <source>
        <dbReference type="Proteomes" id="UP000746503"/>
    </source>
</evidence>
<name>A0ABX1AG09_9ACTN</name>
<dbReference type="Proteomes" id="UP000746503">
    <property type="component" value="Unassembled WGS sequence"/>
</dbReference>
<dbReference type="EMBL" id="JAAVJB010000037">
    <property type="protein sequence ID" value="NJP66129.1"/>
    <property type="molecule type" value="Genomic_DNA"/>
</dbReference>
<feature type="chain" id="PRO_5047544062" description="ATP-binding protein" evidence="1">
    <location>
        <begin position="28"/>
        <end position="89"/>
    </location>
</feature>
<accession>A0ABX1AG09</accession>
<comment type="caution">
    <text evidence="2">The sequence shown here is derived from an EMBL/GenBank/DDBJ whole genome shotgun (WGS) entry which is preliminary data.</text>
</comment>
<evidence type="ECO:0000256" key="1">
    <source>
        <dbReference type="SAM" id="SignalP"/>
    </source>
</evidence>
<evidence type="ECO:0008006" key="4">
    <source>
        <dbReference type="Google" id="ProtNLM"/>
    </source>
</evidence>
<sequence length="89" mass="9245">MTGMRQTARATVAACAAVLLTPAVAAAADGGTVPGQRLAALGTSAAQQMVETGELLGKVTEGTPLQRDEPHLLKDDELRLPLVPEKQLR</sequence>